<proteinExistence type="predicted"/>
<name>A0A4Y2PHB7_ARAVE</name>
<evidence type="ECO:0000313" key="1">
    <source>
        <dbReference type="EMBL" id="GBN50489.1"/>
    </source>
</evidence>
<protein>
    <submittedName>
        <fullName evidence="1">Uncharacterized protein</fullName>
    </submittedName>
</protein>
<gene>
    <name evidence="1" type="ORF">AVEN_190448_1</name>
</gene>
<dbReference type="Proteomes" id="UP000499080">
    <property type="component" value="Unassembled WGS sequence"/>
</dbReference>
<reference evidence="1 2" key="1">
    <citation type="journal article" date="2019" name="Sci. Rep.">
        <title>Orb-weaving spider Araneus ventricosus genome elucidates the spidroin gene catalogue.</title>
        <authorList>
            <person name="Kono N."/>
            <person name="Nakamura H."/>
            <person name="Ohtoshi R."/>
            <person name="Moran D.A.P."/>
            <person name="Shinohara A."/>
            <person name="Yoshida Y."/>
            <person name="Fujiwara M."/>
            <person name="Mori M."/>
            <person name="Tomita M."/>
            <person name="Arakawa K."/>
        </authorList>
    </citation>
    <scope>NUCLEOTIDE SEQUENCE [LARGE SCALE GENOMIC DNA]</scope>
</reference>
<accession>A0A4Y2PHB7</accession>
<comment type="caution">
    <text evidence="1">The sequence shown here is derived from an EMBL/GenBank/DDBJ whole genome shotgun (WGS) entry which is preliminary data.</text>
</comment>
<dbReference type="AlphaFoldDB" id="A0A4Y2PHB7"/>
<evidence type="ECO:0000313" key="2">
    <source>
        <dbReference type="Proteomes" id="UP000499080"/>
    </source>
</evidence>
<keyword evidence="2" id="KW-1185">Reference proteome</keyword>
<sequence>VSVGSRIRDKRVPDSRPNSTKISVVYVDRVYVKSAVGGQLLPKDGNRERGCRLRCIPRHDYDSNVRA</sequence>
<feature type="non-terminal residue" evidence="1">
    <location>
        <position position="1"/>
    </location>
</feature>
<dbReference type="EMBL" id="BGPR01011277">
    <property type="protein sequence ID" value="GBN50489.1"/>
    <property type="molecule type" value="Genomic_DNA"/>
</dbReference>
<organism evidence="1 2">
    <name type="scientific">Araneus ventricosus</name>
    <name type="common">Orbweaver spider</name>
    <name type="synonym">Epeira ventricosa</name>
    <dbReference type="NCBI Taxonomy" id="182803"/>
    <lineage>
        <taxon>Eukaryota</taxon>
        <taxon>Metazoa</taxon>
        <taxon>Ecdysozoa</taxon>
        <taxon>Arthropoda</taxon>
        <taxon>Chelicerata</taxon>
        <taxon>Arachnida</taxon>
        <taxon>Araneae</taxon>
        <taxon>Araneomorphae</taxon>
        <taxon>Entelegynae</taxon>
        <taxon>Araneoidea</taxon>
        <taxon>Araneidae</taxon>
        <taxon>Araneus</taxon>
    </lineage>
</organism>